<feature type="signal peptide" evidence="1">
    <location>
        <begin position="1"/>
        <end position="27"/>
    </location>
</feature>
<accession>A0ABU3PCM1</accession>
<dbReference type="EMBL" id="JAVXZY010000005">
    <property type="protein sequence ID" value="MDT9000334.1"/>
    <property type="molecule type" value="Genomic_DNA"/>
</dbReference>
<dbReference type="RefSeq" id="WP_315650901.1">
    <property type="nucleotide sequence ID" value="NZ_JAVXZY010000005.1"/>
</dbReference>
<keyword evidence="4" id="KW-1185">Reference proteome</keyword>
<evidence type="ECO:0000259" key="2">
    <source>
        <dbReference type="Pfam" id="PF07589"/>
    </source>
</evidence>
<reference evidence="3" key="1">
    <citation type="submission" date="2023-09" db="EMBL/GenBank/DDBJ databases">
        <title>Paucibacter sp. APW11 Genome sequencing and assembly.</title>
        <authorList>
            <person name="Kim I."/>
        </authorList>
    </citation>
    <scope>NUCLEOTIDE SEQUENCE</scope>
    <source>
        <strain evidence="3">APW11</strain>
    </source>
</reference>
<comment type="caution">
    <text evidence="3">The sequence shown here is derived from an EMBL/GenBank/DDBJ whole genome shotgun (WGS) entry which is preliminary data.</text>
</comment>
<dbReference type="Proteomes" id="UP001246372">
    <property type="component" value="Unassembled WGS sequence"/>
</dbReference>
<keyword evidence="1" id="KW-0732">Signal</keyword>
<dbReference type="NCBIfam" id="TIGR02595">
    <property type="entry name" value="PEP_CTERM"/>
    <property type="match status" value="1"/>
</dbReference>
<feature type="chain" id="PRO_5046393847" evidence="1">
    <location>
        <begin position="28"/>
        <end position="198"/>
    </location>
</feature>
<name>A0ABU3PCM1_9BURK</name>
<proteinExistence type="predicted"/>
<protein>
    <submittedName>
        <fullName evidence="3">PEP-CTERM sorting domain-containing protein</fullName>
    </submittedName>
</protein>
<dbReference type="InterPro" id="IPR013424">
    <property type="entry name" value="Ice-binding_C"/>
</dbReference>
<sequence>MHHFSLRPALMAALSAGLLAFGTAASAATVYSGSATGALLTNSSVNASFTASAGAGLLDLQLAGYATLDGDNYWIDVLHVRLNGQEVLTGSWDLGGGGIDRVLSNPYGASISKSGQKLDISLPLNLLAGSNTLEIAYESPNSFEGTARAGFQGLGDEGWGVNRLNVTSAVPEPGASALLLAGLALFGAGALRRRAGRD</sequence>
<evidence type="ECO:0000256" key="1">
    <source>
        <dbReference type="SAM" id="SignalP"/>
    </source>
</evidence>
<dbReference type="Pfam" id="PF07589">
    <property type="entry name" value="PEP-CTERM"/>
    <property type="match status" value="1"/>
</dbReference>
<evidence type="ECO:0000313" key="4">
    <source>
        <dbReference type="Proteomes" id="UP001246372"/>
    </source>
</evidence>
<feature type="domain" description="Ice-binding protein C-terminal" evidence="2">
    <location>
        <begin position="169"/>
        <end position="194"/>
    </location>
</feature>
<gene>
    <name evidence="3" type="ORF">RQP53_13755</name>
</gene>
<evidence type="ECO:0000313" key="3">
    <source>
        <dbReference type="EMBL" id="MDT9000334.1"/>
    </source>
</evidence>
<organism evidence="3 4">
    <name type="scientific">Roseateles aquae</name>
    <dbReference type="NCBI Taxonomy" id="3077235"/>
    <lineage>
        <taxon>Bacteria</taxon>
        <taxon>Pseudomonadati</taxon>
        <taxon>Pseudomonadota</taxon>
        <taxon>Betaproteobacteria</taxon>
        <taxon>Burkholderiales</taxon>
        <taxon>Sphaerotilaceae</taxon>
        <taxon>Roseateles</taxon>
    </lineage>
</organism>